<dbReference type="InterPro" id="IPR010093">
    <property type="entry name" value="SinI_DNA-bd"/>
</dbReference>
<evidence type="ECO:0000313" key="3">
    <source>
        <dbReference type="Proteomes" id="UP000217895"/>
    </source>
</evidence>
<dbReference type="Proteomes" id="UP000217895">
    <property type="component" value="Chromosome"/>
</dbReference>
<dbReference type="Pfam" id="PF12728">
    <property type="entry name" value="HTH_17"/>
    <property type="match status" value="1"/>
</dbReference>
<evidence type="ECO:0000313" key="2">
    <source>
        <dbReference type="EMBL" id="BAY56629.1"/>
    </source>
</evidence>
<dbReference type="GO" id="GO:0003677">
    <property type="term" value="F:DNA binding"/>
    <property type="evidence" value="ECO:0007669"/>
    <property type="project" value="InterPro"/>
</dbReference>
<dbReference type="AlphaFoldDB" id="A0A1Z4JIQ6"/>
<feature type="domain" description="Helix-turn-helix" evidence="1">
    <location>
        <begin position="83"/>
        <end position="130"/>
    </location>
</feature>
<reference evidence="2 3" key="1">
    <citation type="submission" date="2017-06" db="EMBL/GenBank/DDBJ databases">
        <title>Genome sequencing of cyanobaciteial culture collection at National Institute for Environmental Studies (NIES).</title>
        <authorList>
            <person name="Hirose Y."/>
            <person name="Shimura Y."/>
            <person name="Fujisawa T."/>
            <person name="Nakamura Y."/>
            <person name="Kawachi M."/>
        </authorList>
    </citation>
    <scope>NUCLEOTIDE SEQUENCE [LARGE SCALE GENOMIC DNA]</scope>
    <source>
        <strain evidence="2 3">NIES-2135</strain>
    </source>
</reference>
<dbReference type="InterPro" id="IPR041657">
    <property type="entry name" value="HTH_17"/>
</dbReference>
<sequence>MTITLQKSSPPTLEDIRLAKESSSRLARSIPSHESTSKISVIQGEATGETIVLPTAALQMLVEILAQMAQGNIVTLFPIHAELTTQEAADLLKVSRPYLVKLLEDKALPFRKVGKHRRILFQDLMEYKNREDSLRSNALDELVAQAQELNMGYE</sequence>
<evidence type="ECO:0000259" key="1">
    <source>
        <dbReference type="Pfam" id="PF12728"/>
    </source>
</evidence>
<proteinExistence type="predicted"/>
<dbReference type="NCBIfam" id="TIGR01764">
    <property type="entry name" value="excise"/>
    <property type="match status" value="1"/>
</dbReference>
<name>A0A1Z4JIQ6_LEPBY</name>
<protein>
    <submittedName>
        <fullName evidence="2">DNA binding domain protein, excisionase family</fullName>
    </submittedName>
</protein>
<keyword evidence="3" id="KW-1185">Reference proteome</keyword>
<gene>
    <name evidence="2" type="ORF">NIES2135_34630</name>
</gene>
<organism evidence="2 3">
    <name type="scientific">Leptolyngbya boryana NIES-2135</name>
    <dbReference type="NCBI Taxonomy" id="1973484"/>
    <lineage>
        <taxon>Bacteria</taxon>
        <taxon>Bacillati</taxon>
        <taxon>Cyanobacteriota</taxon>
        <taxon>Cyanophyceae</taxon>
        <taxon>Leptolyngbyales</taxon>
        <taxon>Leptolyngbyaceae</taxon>
        <taxon>Leptolyngbya group</taxon>
        <taxon>Leptolyngbya</taxon>
    </lineage>
</organism>
<dbReference type="EMBL" id="AP018203">
    <property type="protein sequence ID" value="BAY56629.1"/>
    <property type="molecule type" value="Genomic_DNA"/>
</dbReference>
<accession>A0A1Z4JIQ6</accession>